<feature type="compositionally biased region" description="Polar residues" evidence="1">
    <location>
        <begin position="124"/>
        <end position="134"/>
    </location>
</feature>
<dbReference type="Pfam" id="PF07120">
    <property type="entry name" value="DUF1376"/>
    <property type="match status" value="1"/>
</dbReference>
<organism evidence="3 4">
    <name type="scientific">Pseudomonas mohnii</name>
    <dbReference type="NCBI Taxonomy" id="395600"/>
    <lineage>
        <taxon>Bacteria</taxon>
        <taxon>Pseudomonadati</taxon>
        <taxon>Pseudomonadota</taxon>
        <taxon>Gammaproteobacteria</taxon>
        <taxon>Pseudomonadales</taxon>
        <taxon>Pseudomonadaceae</taxon>
        <taxon>Pseudomonas</taxon>
    </lineage>
</organism>
<reference evidence="3 4" key="1">
    <citation type="submission" date="2016-10" db="EMBL/GenBank/DDBJ databases">
        <authorList>
            <person name="Varghese N."/>
            <person name="Submissions S."/>
        </authorList>
    </citation>
    <scope>NUCLEOTIDE SEQUENCE [LARGE SCALE GENOMIC DNA]</scope>
    <source>
        <strain evidence="3 4">DSM 18327</strain>
    </source>
</reference>
<evidence type="ECO:0000259" key="2">
    <source>
        <dbReference type="Pfam" id="PF17948"/>
    </source>
</evidence>
<protein>
    <submittedName>
        <fullName evidence="3">Uncharacterized conserved protein YdaU, DUF1376 family</fullName>
    </submittedName>
</protein>
<feature type="domain" description="DnaT DNA-binding" evidence="2">
    <location>
        <begin position="177"/>
        <end position="242"/>
    </location>
</feature>
<sequence>MMHYFKRNIGDYHKKAGRLSMLEHGSYTLIMDACYDRERFPTLEEAIDWCWARSEEEISAVKFVLSKFFTLIDGVYTQERIADEIAAYQERAEKNKQIAIDRENKRKGVRAPDVHEACTDRHLTINQEPLTNNQEPEDQHNTHSAGEPISDFEPEQIEEPVLVEEPPLPVDPKAPVEMTLDWEPDIKLLKNYALRMTLPVEIFTSEATAAFVCHYTASGRMETQDTWVSLLVKWVKTDQNKASNVRQFPKRESKSRHSGFSDLDYTAGLTQREDGTYAF</sequence>
<comment type="caution">
    <text evidence="3">The sequence shown here is derived from an EMBL/GenBank/DDBJ whole genome shotgun (WGS) entry which is preliminary data.</text>
</comment>
<keyword evidence="4" id="KW-1185">Reference proteome</keyword>
<evidence type="ECO:0000313" key="3">
    <source>
        <dbReference type="EMBL" id="SED32184.1"/>
    </source>
</evidence>
<dbReference type="InterPro" id="IPR010781">
    <property type="entry name" value="DUF1376"/>
</dbReference>
<accession>A0ABY0YC83</accession>
<gene>
    <name evidence="3" type="ORF">SAMN05216205_4905</name>
</gene>
<feature type="region of interest" description="Disordered" evidence="1">
    <location>
        <begin position="123"/>
        <end position="150"/>
    </location>
</feature>
<dbReference type="Proteomes" id="UP000199665">
    <property type="component" value="Unassembled WGS sequence"/>
</dbReference>
<dbReference type="EMBL" id="FNRV01000001">
    <property type="protein sequence ID" value="SED32184.1"/>
    <property type="molecule type" value="Genomic_DNA"/>
</dbReference>
<evidence type="ECO:0000256" key="1">
    <source>
        <dbReference type="SAM" id="MobiDB-lite"/>
    </source>
</evidence>
<dbReference type="Pfam" id="PF17948">
    <property type="entry name" value="DnaT"/>
    <property type="match status" value="1"/>
</dbReference>
<evidence type="ECO:0000313" key="4">
    <source>
        <dbReference type="Proteomes" id="UP000199665"/>
    </source>
</evidence>
<dbReference type="InterPro" id="IPR040480">
    <property type="entry name" value="DnaT_DNA_bind"/>
</dbReference>
<dbReference type="Gene3D" id="1.10.8.1180">
    <property type="match status" value="1"/>
</dbReference>
<name>A0ABY0YC83_9PSED</name>
<proteinExistence type="predicted"/>